<protein>
    <submittedName>
        <fullName evidence="2">Uncharacterized protein</fullName>
    </submittedName>
</protein>
<evidence type="ECO:0000256" key="1">
    <source>
        <dbReference type="SAM" id="MobiDB-lite"/>
    </source>
</evidence>
<name>A0A7S2JV54_9STRA</name>
<gene>
    <name evidence="2" type="ORF">LDAN0321_LOCUS868</name>
</gene>
<dbReference type="AlphaFoldDB" id="A0A7S2JV54"/>
<reference evidence="2" key="1">
    <citation type="submission" date="2021-01" db="EMBL/GenBank/DDBJ databases">
        <authorList>
            <person name="Corre E."/>
            <person name="Pelletier E."/>
            <person name="Niang G."/>
            <person name="Scheremetjew M."/>
            <person name="Finn R."/>
            <person name="Kale V."/>
            <person name="Holt S."/>
            <person name="Cochrane G."/>
            <person name="Meng A."/>
            <person name="Brown T."/>
            <person name="Cohen L."/>
        </authorList>
    </citation>
    <scope>NUCLEOTIDE SEQUENCE</scope>
    <source>
        <strain evidence="2">B650</strain>
    </source>
</reference>
<proteinExistence type="predicted"/>
<organism evidence="2">
    <name type="scientific">Leptocylindrus danicus</name>
    <dbReference type="NCBI Taxonomy" id="163516"/>
    <lineage>
        <taxon>Eukaryota</taxon>
        <taxon>Sar</taxon>
        <taxon>Stramenopiles</taxon>
        <taxon>Ochrophyta</taxon>
        <taxon>Bacillariophyta</taxon>
        <taxon>Coscinodiscophyceae</taxon>
        <taxon>Chaetocerotophycidae</taxon>
        <taxon>Leptocylindrales</taxon>
        <taxon>Leptocylindraceae</taxon>
        <taxon>Leptocylindrus</taxon>
    </lineage>
</organism>
<dbReference type="EMBL" id="HBGY01001260">
    <property type="protein sequence ID" value="CAD9556540.1"/>
    <property type="molecule type" value="Transcribed_RNA"/>
</dbReference>
<accession>A0A7S2JV54</accession>
<evidence type="ECO:0000313" key="2">
    <source>
        <dbReference type="EMBL" id="CAD9556540.1"/>
    </source>
</evidence>
<feature type="region of interest" description="Disordered" evidence="1">
    <location>
        <begin position="341"/>
        <end position="365"/>
    </location>
</feature>
<sequence>MDTNLANAKHDSITSNVMYEGVVGATDDVSILCHTQSHIDTRGTSAQSGTQAFRFVNGYILKISEISPDIDPVTQIPALQELTAKFANLAFFITATFGTKLGVVWIAVWVRTLPIGVDNGFDTNLADYWMDTPPYTKRRRKLELFVNLGPGNGLSILAWTALKTMNTILKFTRRGEPEIPSSSNNGPGANLYERTAFPGMTLNNYLETKHYGGGDTCNHVSLVTMLDANLVKHWAAKLVFQRLEDGAIEDCVLDWSYVLEGLTLEELPERALCTIRSVHLDLAGVALDPPPDHLNPLQQNKNKHNCNGNSCNGADGDIDCVYQDDGGGCVELSMPNTCTASSDSSKPWNGHGAVTNGGSSSLSSSSKLWSCWPGW</sequence>